<dbReference type="FunCoup" id="A0A0C3KVD7">
    <property type="interactions" value="426"/>
</dbReference>
<gene>
    <name evidence="2" type="ORF">M404DRAFT_581316</name>
</gene>
<dbReference type="InterPro" id="IPR038511">
    <property type="entry name" value="TAP42/TAP46-like_sf"/>
</dbReference>
<evidence type="ECO:0008006" key="4">
    <source>
        <dbReference type="Google" id="ProtNLM"/>
    </source>
</evidence>
<dbReference type="HOGENOM" id="CLU_041824_2_0_1"/>
<feature type="compositionally biased region" description="Acidic residues" evidence="1">
    <location>
        <begin position="192"/>
        <end position="202"/>
    </location>
</feature>
<name>A0A0C3KVD7_PISTI</name>
<dbReference type="OrthoDB" id="10261753at2759"/>
<dbReference type="EMBL" id="KN831946">
    <property type="protein sequence ID" value="KIO13497.1"/>
    <property type="molecule type" value="Genomic_DNA"/>
</dbReference>
<feature type="region of interest" description="Disordered" evidence="1">
    <location>
        <begin position="236"/>
        <end position="257"/>
    </location>
</feature>
<reference evidence="2 3" key="1">
    <citation type="submission" date="2014-04" db="EMBL/GenBank/DDBJ databases">
        <authorList>
            <consortium name="DOE Joint Genome Institute"/>
            <person name="Kuo A."/>
            <person name="Kohler A."/>
            <person name="Costa M.D."/>
            <person name="Nagy L.G."/>
            <person name="Floudas D."/>
            <person name="Copeland A."/>
            <person name="Barry K.W."/>
            <person name="Cichocki N."/>
            <person name="Veneault-Fourrey C."/>
            <person name="LaButti K."/>
            <person name="Lindquist E.A."/>
            <person name="Lipzen A."/>
            <person name="Lundell T."/>
            <person name="Morin E."/>
            <person name="Murat C."/>
            <person name="Sun H."/>
            <person name="Tunlid A."/>
            <person name="Henrissat B."/>
            <person name="Grigoriev I.V."/>
            <person name="Hibbett D.S."/>
            <person name="Martin F."/>
            <person name="Nordberg H.P."/>
            <person name="Cantor M.N."/>
            <person name="Hua S.X."/>
        </authorList>
    </citation>
    <scope>NUCLEOTIDE SEQUENCE [LARGE SCALE GENOMIC DNA]</scope>
    <source>
        <strain evidence="2 3">Marx 270</strain>
    </source>
</reference>
<dbReference type="AlphaFoldDB" id="A0A0C3KVD7"/>
<reference evidence="3" key="2">
    <citation type="submission" date="2015-01" db="EMBL/GenBank/DDBJ databases">
        <title>Evolutionary Origins and Diversification of the Mycorrhizal Mutualists.</title>
        <authorList>
            <consortium name="DOE Joint Genome Institute"/>
            <consortium name="Mycorrhizal Genomics Consortium"/>
            <person name="Kohler A."/>
            <person name="Kuo A."/>
            <person name="Nagy L.G."/>
            <person name="Floudas D."/>
            <person name="Copeland A."/>
            <person name="Barry K.W."/>
            <person name="Cichocki N."/>
            <person name="Veneault-Fourrey C."/>
            <person name="LaButti K."/>
            <person name="Lindquist E.A."/>
            <person name="Lipzen A."/>
            <person name="Lundell T."/>
            <person name="Morin E."/>
            <person name="Murat C."/>
            <person name="Riley R."/>
            <person name="Ohm R."/>
            <person name="Sun H."/>
            <person name="Tunlid A."/>
            <person name="Henrissat B."/>
            <person name="Grigoriev I.V."/>
            <person name="Hibbett D.S."/>
            <person name="Martin F."/>
        </authorList>
    </citation>
    <scope>NUCLEOTIDE SEQUENCE [LARGE SCALE GENOMIC DNA]</scope>
    <source>
        <strain evidence="3">Marx 270</strain>
    </source>
</reference>
<dbReference type="STRING" id="870435.A0A0C3KVD7"/>
<dbReference type="GO" id="GO:0051721">
    <property type="term" value="F:protein phosphatase 2A binding"/>
    <property type="evidence" value="ECO:0007669"/>
    <property type="project" value="TreeGrafter"/>
</dbReference>
<keyword evidence="3" id="KW-1185">Reference proteome</keyword>
<dbReference type="GO" id="GO:0005829">
    <property type="term" value="C:cytosol"/>
    <property type="evidence" value="ECO:0007669"/>
    <property type="project" value="TreeGrafter"/>
</dbReference>
<evidence type="ECO:0000313" key="3">
    <source>
        <dbReference type="Proteomes" id="UP000054217"/>
    </source>
</evidence>
<feature type="compositionally biased region" description="Basic and acidic residues" evidence="1">
    <location>
        <begin position="359"/>
        <end position="370"/>
    </location>
</feature>
<dbReference type="PANTHER" id="PTHR10933:SF9">
    <property type="entry name" value="IMMUNOGLOBULIN-BINDING PROTEIN 1"/>
    <property type="match status" value="1"/>
</dbReference>
<feature type="region of interest" description="Disordered" evidence="1">
    <location>
        <begin position="159"/>
        <end position="202"/>
    </location>
</feature>
<dbReference type="PANTHER" id="PTHR10933">
    <property type="entry name" value="IMMUNOGLOBULIN-BINDING PROTEIN 1"/>
    <property type="match status" value="1"/>
</dbReference>
<dbReference type="GO" id="GO:0009966">
    <property type="term" value="P:regulation of signal transduction"/>
    <property type="evidence" value="ECO:0007669"/>
    <property type="project" value="InterPro"/>
</dbReference>
<dbReference type="Proteomes" id="UP000054217">
    <property type="component" value="Unassembled WGS sequence"/>
</dbReference>
<dbReference type="GO" id="GO:0035303">
    <property type="term" value="P:regulation of dephosphorylation"/>
    <property type="evidence" value="ECO:0007669"/>
    <property type="project" value="TreeGrafter"/>
</dbReference>
<evidence type="ECO:0000256" key="1">
    <source>
        <dbReference type="SAM" id="MobiDB-lite"/>
    </source>
</evidence>
<dbReference type="InParanoid" id="A0A0C3KVD7"/>
<feature type="compositionally biased region" description="Basic and acidic residues" evidence="1">
    <location>
        <begin position="246"/>
        <end position="257"/>
    </location>
</feature>
<dbReference type="Pfam" id="PF04177">
    <property type="entry name" value="TAP42"/>
    <property type="match status" value="1"/>
</dbReference>
<dbReference type="Gene3D" id="1.25.40.540">
    <property type="entry name" value="TAP42-like family"/>
    <property type="match status" value="1"/>
</dbReference>
<organism evidence="2 3">
    <name type="scientific">Pisolithus tinctorius Marx 270</name>
    <dbReference type="NCBI Taxonomy" id="870435"/>
    <lineage>
        <taxon>Eukaryota</taxon>
        <taxon>Fungi</taxon>
        <taxon>Dikarya</taxon>
        <taxon>Basidiomycota</taxon>
        <taxon>Agaricomycotina</taxon>
        <taxon>Agaricomycetes</taxon>
        <taxon>Agaricomycetidae</taxon>
        <taxon>Boletales</taxon>
        <taxon>Sclerodermatineae</taxon>
        <taxon>Pisolithaceae</taxon>
        <taxon>Pisolithus</taxon>
    </lineage>
</organism>
<evidence type="ECO:0000313" key="2">
    <source>
        <dbReference type="EMBL" id="KIO13497.1"/>
    </source>
</evidence>
<sequence length="389" mass="43850">MASTQPLPALYARALSTASRAANLPTIEDETQELLRSTLSDLKQVNSRVAALALFSVNDTLEDISTRDLVYLTVPFVLAEVENRSRFTDAGERMIYLSQVQNHLKTFVSNLEYLHVVSEEEHTLHTQLPSIKDAAKRREIKIQQHKAEQDLRARIATVRKRRRQRPIDSGSPNVFDLAVTLLPPTSRSSTANDDDNDETETEDILREASLLLLRLCYAQAYSQLESLEQELELLRSVPPRHPSPPENERREKAKDQEALWRLESTSRTNGGGPLLDPSGKPLRPFTILPSSASERARLQAQVFGPSHRLPTMTIDEYLEVERQRGNIITGGGRQSAERPTLSEQLTVDSEMEGTTFGEMKSEEKRQKDEQWAQFKDANPRGAGNIMNRG</sequence>
<protein>
    <recommendedName>
        <fullName evidence="4">TAP42-like protein</fullName>
    </recommendedName>
</protein>
<dbReference type="InterPro" id="IPR007304">
    <property type="entry name" value="TAP46-like"/>
</dbReference>
<accession>A0A0C3KVD7</accession>
<feature type="region of interest" description="Disordered" evidence="1">
    <location>
        <begin position="329"/>
        <end position="389"/>
    </location>
</feature>
<proteinExistence type="predicted"/>